<protein>
    <submittedName>
        <fullName evidence="2">Uncharacterized protein</fullName>
    </submittedName>
</protein>
<dbReference type="Proteomes" id="UP000024404">
    <property type="component" value="Unassembled WGS sequence"/>
</dbReference>
<dbReference type="EMBL" id="CMVM020000177">
    <property type="status" value="NOT_ANNOTATED_CDS"/>
    <property type="molecule type" value="Genomic_DNA"/>
</dbReference>
<organism evidence="2 3">
    <name type="scientific">Onchocerca volvulus</name>
    <dbReference type="NCBI Taxonomy" id="6282"/>
    <lineage>
        <taxon>Eukaryota</taxon>
        <taxon>Metazoa</taxon>
        <taxon>Ecdysozoa</taxon>
        <taxon>Nematoda</taxon>
        <taxon>Chromadorea</taxon>
        <taxon>Rhabditida</taxon>
        <taxon>Spirurina</taxon>
        <taxon>Spiruromorpha</taxon>
        <taxon>Filarioidea</taxon>
        <taxon>Onchocercidae</taxon>
        <taxon>Onchocerca</taxon>
    </lineage>
</organism>
<keyword evidence="3" id="KW-1185">Reference proteome</keyword>
<reference evidence="2" key="2">
    <citation type="submission" date="2022-06" db="UniProtKB">
        <authorList>
            <consortium name="EnsemblMetazoa"/>
        </authorList>
    </citation>
    <scope>IDENTIFICATION</scope>
</reference>
<dbReference type="EnsemblMetazoa" id="OVOC6531.1">
    <property type="protein sequence ID" value="OVOC6531.1"/>
    <property type="gene ID" value="WBGene00243340"/>
</dbReference>
<feature type="region of interest" description="Disordered" evidence="1">
    <location>
        <begin position="1"/>
        <end position="29"/>
    </location>
</feature>
<evidence type="ECO:0000256" key="1">
    <source>
        <dbReference type="SAM" id="MobiDB-lite"/>
    </source>
</evidence>
<reference evidence="3" key="1">
    <citation type="submission" date="2013-10" db="EMBL/GenBank/DDBJ databases">
        <title>Genome sequencing of Onchocerca volvulus.</title>
        <authorList>
            <person name="Cotton J."/>
            <person name="Tsai J."/>
            <person name="Stanley E."/>
            <person name="Tracey A."/>
            <person name="Holroyd N."/>
            <person name="Lustigman S."/>
            <person name="Berriman M."/>
        </authorList>
    </citation>
    <scope>NUCLEOTIDE SEQUENCE</scope>
</reference>
<name>A0A8R1TXQ7_ONCVO</name>
<evidence type="ECO:0000313" key="3">
    <source>
        <dbReference type="Proteomes" id="UP000024404"/>
    </source>
</evidence>
<evidence type="ECO:0000313" key="2">
    <source>
        <dbReference type="EnsemblMetazoa" id="OVOC6531.1"/>
    </source>
</evidence>
<proteinExistence type="predicted"/>
<sequence>MLDDEEDKHGDDNEVSNENGNDDDDDNNKWCTREGWVHQKCKGDEVNWHLRSITVHCGNILMQKVLLIN</sequence>
<accession>A0A8R1TXQ7</accession>
<dbReference type="AlphaFoldDB" id="A0A8R1TXQ7"/>